<protein>
    <submittedName>
        <fullName evidence="3">Glycosyltransferase family 4 protein</fullName>
    </submittedName>
</protein>
<dbReference type="InterPro" id="IPR001296">
    <property type="entry name" value="Glyco_trans_1"/>
</dbReference>
<proteinExistence type="predicted"/>
<dbReference type="AlphaFoldDB" id="A0AAD0XBD3"/>
<feature type="domain" description="Glycosyl transferase family 1" evidence="1">
    <location>
        <begin position="170"/>
        <end position="311"/>
    </location>
</feature>
<dbReference type="PANTHER" id="PTHR45947:SF3">
    <property type="entry name" value="SULFOQUINOVOSYL TRANSFERASE SQD2"/>
    <property type="match status" value="1"/>
</dbReference>
<dbReference type="SUPFAM" id="SSF53756">
    <property type="entry name" value="UDP-Glycosyltransferase/glycogen phosphorylase"/>
    <property type="match status" value="1"/>
</dbReference>
<dbReference type="InterPro" id="IPR028098">
    <property type="entry name" value="Glyco_trans_4-like_N"/>
</dbReference>
<name>A0AAD0XBD3_9GAMM</name>
<dbReference type="Gene3D" id="3.40.50.2000">
    <property type="entry name" value="Glycogen Phosphorylase B"/>
    <property type="match status" value="2"/>
</dbReference>
<feature type="domain" description="Glycosyltransferase subfamily 4-like N-terminal" evidence="2">
    <location>
        <begin position="19"/>
        <end position="166"/>
    </location>
</feature>
<dbReference type="InterPro" id="IPR050194">
    <property type="entry name" value="Glycosyltransferase_grp1"/>
</dbReference>
<gene>
    <name evidence="3" type="ORF">D9T18_03330</name>
</gene>
<evidence type="ECO:0000259" key="2">
    <source>
        <dbReference type="Pfam" id="PF13439"/>
    </source>
</evidence>
<dbReference type="Proteomes" id="UP000279995">
    <property type="component" value="Chromosome I"/>
</dbReference>
<dbReference type="EMBL" id="CP033065">
    <property type="protein sequence ID" value="AYM85797.1"/>
    <property type="molecule type" value="Genomic_DNA"/>
</dbReference>
<dbReference type="Pfam" id="PF00534">
    <property type="entry name" value="Glycos_transf_1"/>
    <property type="match status" value="1"/>
</dbReference>
<evidence type="ECO:0000313" key="3">
    <source>
        <dbReference type="EMBL" id="AYM85797.1"/>
    </source>
</evidence>
<evidence type="ECO:0000259" key="1">
    <source>
        <dbReference type="Pfam" id="PF00534"/>
    </source>
</evidence>
<evidence type="ECO:0000313" key="4">
    <source>
        <dbReference type="Proteomes" id="UP000279995"/>
    </source>
</evidence>
<organism evidence="3 4">
    <name type="scientific">Pseudoalteromonas agarivorans</name>
    <dbReference type="NCBI Taxonomy" id="176102"/>
    <lineage>
        <taxon>Bacteria</taxon>
        <taxon>Pseudomonadati</taxon>
        <taxon>Pseudomonadota</taxon>
        <taxon>Gammaproteobacteria</taxon>
        <taxon>Alteromonadales</taxon>
        <taxon>Pseudoalteromonadaceae</taxon>
        <taxon>Pseudoalteromonas</taxon>
    </lineage>
</organism>
<sequence>MKLAIIAHPRFPIKSPYAGGLEAFTGALVEYYQSVYEVTLYAHPDSEVNCNLKSFQIDNSQYQQYPDIVENDFMLKVMADITKEQFDVVHNNSLNPIPILWASKHNIPMLTTLHTPPYSKLKAVVGLASYSPFIHFTAVSHSLAEAWKPFINDKVEVTYNGIDLKRWQVTKSPQDYVFTYGRILPSKGIDIAISTAQQMGIAIKFAGPIADKHYMDDVVRPLLRPCDSYLGHLDHHSIKLQLANAKAAVFGTRWDEPFGLSTLEAMATGTPVVSFNRGAFAEIVSEGAGVLAKGNNVNSLAAALEASFSLNKNDVIKSARNFPIAKMCSEYSNILGRIA</sequence>
<dbReference type="RefSeq" id="WP_121637044.1">
    <property type="nucleotide sequence ID" value="NZ_CP033065.1"/>
</dbReference>
<dbReference type="GO" id="GO:0016757">
    <property type="term" value="F:glycosyltransferase activity"/>
    <property type="evidence" value="ECO:0007669"/>
    <property type="project" value="InterPro"/>
</dbReference>
<dbReference type="Pfam" id="PF13439">
    <property type="entry name" value="Glyco_transf_4"/>
    <property type="match status" value="1"/>
</dbReference>
<reference evidence="3 4" key="1">
    <citation type="submission" date="2018-10" db="EMBL/GenBank/DDBJ databases">
        <title>Complete Genome Sequence and Transcriptomic Profiles of a Marine Bacterium, Pseudoalteromonas agarivorans Hao 2018.</title>
        <authorList>
            <person name="Hao L."/>
        </authorList>
    </citation>
    <scope>NUCLEOTIDE SEQUENCE [LARGE SCALE GENOMIC DNA]</scope>
    <source>
        <strain evidence="3 4">Hao 2018</strain>
    </source>
</reference>
<accession>A0AAD0XBD3</accession>
<dbReference type="PANTHER" id="PTHR45947">
    <property type="entry name" value="SULFOQUINOVOSYL TRANSFERASE SQD2"/>
    <property type="match status" value="1"/>
</dbReference>